<accession>A0A0C3B3G3</accession>
<protein>
    <submittedName>
        <fullName evidence="1">Uncharacterized protein</fullName>
    </submittedName>
</protein>
<reference evidence="2" key="2">
    <citation type="submission" date="2015-01" db="EMBL/GenBank/DDBJ databases">
        <title>Evolutionary Origins and Diversification of the Mycorrhizal Mutualists.</title>
        <authorList>
            <consortium name="DOE Joint Genome Institute"/>
            <consortium name="Mycorrhizal Genomics Consortium"/>
            <person name="Kohler A."/>
            <person name="Kuo A."/>
            <person name="Nagy L.G."/>
            <person name="Floudas D."/>
            <person name="Copeland A."/>
            <person name="Barry K.W."/>
            <person name="Cichocki N."/>
            <person name="Veneault-Fourrey C."/>
            <person name="LaButti K."/>
            <person name="Lindquist E.A."/>
            <person name="Lipzen A."/>
            <person name="Lundell T."/>
            <person name="Morin E."/>
            <person name="Murat C."/>
            <person name="Riley R."/>
            <person name="Ohm R."/>
            <person name="Sun H."/>
            <person name="Tunlid A."/>
            <person name="Henrissat B."/>
            <person name="Grigoriev I.V."/>
            <person name="Hibbett D.S."/>
            <person name="Martin F."/>
        </authorList>
    </citation>
    <scope>NUCLEOTIDE SEQUENCE [LARGE SCALE GENOMIC DNA]</scope>
    <source>
        <strain evidence="2">F 1598</strain>
    </source>
</reference>
<evidence type="ECO:0000313" key="1">
    <source>
        <dbReference type="EMBL" id="KIM71827.1"/>
    </source>
</evidence>
<dbReference type="Gene3D" id="3.90.660.10">
    <property type="match status" value="1"/>
</dbReference>
<keyword evidence="2" id="KW-1185">Reference proteome</keyword>
<dbReference type="EMBL" id="KN833203">
    <property type="protein sequence ID" value="KIM71827.1"/>
    <property type="molecule type" value="Genomic_DNA"/>
</dbReference>
<sequence length="173" mass="19514">MDRPTCTVVYPLYSMGGTMGTGIIVSYTWAQDILCFSALAQGKGLDVETLMLQTIIKDLADMHQVDYNKLKGMIVDHKVHNWYRDDTFALFGPGQFQNLYPAVTKPVVRILHFTGEVASVHHVLMAHFKLVHEGFRNLIAKMELNWGLPGEIDVKLLEQQVVLGQHMKFARAA</sequence>
<dbReference type="HOGENOM" id="CLU_1548212_0_0_1"/>
<dbReference type="SUPFAM" id="SSF54373">
    <property type="entry name" value="FAD-linked reductases, C-terminal domain"/>
    <property type="match status" value="1"/>
</dbReference>
<dbReference type="OrthoDB" id="7777654at2759"/>
<dbReference type="AlphaFoldDB" id="A0A0C3B3G3"/>
<name>A0A0C3B3G3_PILCF</name>
<dbReference type="Proteomes" id="UP000054166">
    <property type="component" value="Unassembled WGS sequence"/>
</dbReference>
<organism evidence="1 2">
    <name type="scientific">Piloderma croceum (strain F 1598)</name>
    <dbReference type="NCBI Taxonomy" id="765440"/>
    <lineage>
        <taxon>Eukaryota</taxon>
        <taxon>Fungi</taxon>
        <taxon>Dikarya</taxon>
        <taxon>Basidiomycota</taxon>
        <taxon>Agaricomycotina</taxon>
        <taxon>Agaricomycetes</taxon>
        <taxon>Agaricomycetidae</taxon>
        <taxon>Atheliales</taxon>
        <taxon>Atheliaceae</taxon>
        <taxon>Piloderma</taxon>
    </lineage>
</organism>
<proteinExistence type="predicted"/>
<gene>
    <name evidence="1" type="ORF">PILCRDRAFT_93692</name>
</gene>
<evidence type="ECO:0000313" key="2">
    <source>
        <dbReference type="Proteomes" id="UP000054166"/>
    </source>
</evidence>
<dbReference type="STRING" id="765440.A0A0C3B3G3"/>
<dbReference type="InParanoid" id="A0A0C3B3G3"/>
<reference evidence="1 2" key="1">
    <citation type="submission" date="2014-04" db="EMBL/GenBank/DDBJ databases">
        <authorList>
            <consortium name="DOE Joint Genome Institute"/>
            <person name="Kuo A."/>
            <person name="Tarkka M."/>
            <person name="Buscot F."/>
            <person name="Kohler A."/>
            <person name="Nagy L.G."/>
            <person name="Floudas D."/>
            <person name="Copeland A."/>
            <person name="Barry K.W."/>
            <person name="Cichocki N."/>
            <person name="Veneault-Fourrey C."/>
            <person name="LaButti K."/>
            <person name="Lindquist E.A."/>
            <person name="Lipzen A."/>
            <person name="Lundell T."/>
            <person name="Morin E."/>
            <person name="Murat C."/>
            <person name="Sun H."/>
            <person name="Tunlid A."/>
            <person name="Henrissat B."/>
            <person name="Grigoriev I.V."/>
            <person name="Hibbett D.S."/>
            <person name="Martin F."/>
            <person name="Nordberg H.P."/>
            <person name="Cantor M.N."/>
            <person name="Hua S.X."/>
        </authorList>
    </citation>
    <scope>NUCLEOTIDE SEQUENCE [LARGE SCALE GENOMIC DNA]</scope>
    <source>
        <strain evidence="1 2">F 1598</strain>
    </source>
</reference>